<evidence type="ECO:0000313" key="2">
    <source>
        <dbReference type="Proteomes" id="UP000504633"/>
    </source>
</evidence>
<feature type="region of interest" description="Disordered" evidence="1">
    <location>
        <begin position="1"/>
        <end position="35"/>
    </location>
</feature>
<dbReference type="AlphaFoldDB" id="A0A6J1LRL0"/>
<evidence type="ECO:0000313" key="3">
    <source>
        <dbReference type="RefSeq" id="XP_023166377.1"/>
    </source>
</evidence>
<gene>
    <name evidence="3" type="primary">LOC111596403</name>
</gene>
<accession>A0A6J1LRL0</accession>
<dbReference type="GeneID" id="111596403"/>
<evidence type="ECO:0000256" key="1">
    <source>
        <dbReference type="SAM" id="MobiDB-lite"/>
    </source>
</evidence>
<reference evidence="3" key="1">
    <citation type="submission" date="2025-08" db="UniProtKB">
        <authorList>
            <consortium name="RefSeq"/>
        </authorList>
    </citation>
    <scope>IDENTIFICATION</scope>
    <source>
        <strain evidence="3">15085-1641.00</strain>
        <tissue evidence="3">Whole body</tissue>
    </source>
</reference>
<protein>
    <submittedName>
        <fullName evidence="3">Uncharacterized protein LOC111596403</fullName>
    </submittedName>
</protein>
<dbReference type="KEGG" id="dhe:111596403"/>
<sequence>MKRSDDFKQNEEKQAQKRKKKVKHTHSAIHRNREKRKVSVERLFYAPRRTCRQRQADEECAPCELPGEPKTDVCCKCGIELTPLPQSEPTSNIDLGLPTETLDACVRNEQVLQAVTNICEMCSLVHKPHTLCPTFDTIGDGTNKFQQQLHLIKHHARCRLPERCNCCCSYCCQPAAKHCRSSELNA</sequence>
<name>A0A6J1LRL0_DROHY</name>
<feature type="compositionally biased region" description="Basic residues" evidence="1">
    <location>
        <begin position="16"/>
        <end position="35"/>
    </location>
</feature>
<feature type="compositionally biased region" description="Basic and acidic residues" evidence="1">
    <location>
        <begin position="1"/>
        <end position="15"/>
    </location>
</feature>
<dbReference type="OrthoDB" id="7873078at2759"/>
<organism evidence="2 3">
    <name type="scientific">Drosophila hydei</name>
    <name type="common">Fruit fly</name>
    <dbReference type="NCBI Taxonomy" id="7224"/>
    <lineage>
        <taxon>Eukaryota</taxon>
        <taxon>Metazoa</taxon>
        <taxon>Ecdysozoa</taxon>
        <taxon>Arthropoda</taxon>
        <taxon>Hexapoda</taxon>
        <taxon>Insecta</taxon>
        <taxon>Pterygota</taxon>
        <taxon>Neoptera</taxon>
        <taxon>Endopterygota</taxon>
        <taxon>Diptera</taxon>
        <taxon>Brachycera</taxon>
        <taxon>Muscomorpha</taxon>
        <taxon>Ephydroidea</taxon>
        <taxon>Drosophilidae</taxon>
        <taxon>Drosophila</taxon>
    </lineage>
</organism>
<proteinExistence type="predicted"/>
<dbReference type="RefSeq" id="XP_023166377.1">
    <property type="nucleotide sequence ID" value="XM_023310609.2"/>
</dbReference>
<keyword evidence="2" id="KW-1185">Reference proteome</keyword>
<dbReference type="Proteomes" id="UP000504633">
    <property type="component" value="Unplaced"/>
</dbReference>